<keyword evidence="4 10" id="KW-0227">DNA damage</keyword>
<dbReference type="Pfam" id="PF03120">
    <property type="entry name" value="OB_DNA_ligase"/>
    <property type="match status" value="1"/>
</dbReference>
<dbReference type="GO" id="GO:0046872">
    <property type="term" value="F:metal ion binding"/>
    <property type="evidence" value="ECO:0007669"/>
    <property type="project" value="UniProtKB-KW"/>
</dbReference>
<comment type="similarity">
    <text evidence="10">Belongs to the NAD-dependent DNA ligase family. LigA subfamily.</text>
</comment>
<evidence type="ECO:0000256" key="8">
    <source>
        <dbReference type="ARBA" id="ARBA00023211"/>
    </source>
</evidence>
<keyword evidence="7 10" id="KW-0234">DNA repair</keyword>
<accession>A0A6I2R6E2</accession>
<dbReference type="InterPro" id="IPR013839">
    <property type="entry name" value="DNAligase_adenylation"/>
</dbReference>
<feature type="binding site" evidence="10">
    <location>
        <position position="404"/>
    </location>
    <ligand>
        <name>Zn(2+)</name>
        <dbReference type="ChEBI" id="CHEBI:29105"/>
    </ligand>
</feature>
<dbReference type="InterPro" id="IPR004150">
    <property type="entry name" value="NAD_DNA_ligase_OB"/>
</dbReference>
<dbReference type="GO" id="GO:0006260">
    <property type="term" value="P:DNA replication"/>
    <property type="evidence" value="ECO:0007669"/>
    <property type="project" value="UniProtKB-KW"/>
</dbReference>
<evidence type="ECO:0000256" key="9">
    <source>
        <dbReference type="ARBA" id="ARBA00034005"/>
    </source>
</evidence>
<evidence type="ECO:0000313" key="12">
    <source>
        <dbReference type="EMBL" id="MSB20520.1"/>
    </source>
</evidence>
<evidence type="ECO:0000256" key="1">
    <source>
        <dbReference type="ARBA" id="ARBA00022598"/>
    </source>
</evidence>
<comment type="caution">
    <text evidence="12">The sequence shown here is derived from an EMBL/GenBank/DDBJ whole genome shotgun (WGS) entry which is preliminary data.</text>
</comment>
<dbReference type="SUPFAM" id="SSF50249">
    <property type="entry name" value="Nucleic acid-binding proteins"/>
    <property type="match status" value="1"/>
</dbReference>
<dbReference type="Proteomes" id="UP000434475">
    <property type="component" value="Unassembled WGS sequence"/>
</dbReference>
<feature type="binding site" evidence="10">
    <location>
        <position position="379"/>
    </location>
    <ligand>
        <name>Zn(2+)</name>
        <dbReference type="ChEBI" id="CHEBI:29105"/>
    </ligand>
</feature>
<comment type="caution">
    <text evidence="10">Lacks conserved residue(s) required for the propagation of feature annotation.</text>
</comment>
<dbReference type="PIRSF" id="PIRSF001604">
    <property type="entry name" value="LigA"/>
    <property type="match status" value="1"/>
</dbReference>
<dbReference type="RefSeq" id="WP_108981668.1">
    <property type="nucleotide sequence ID" value="NZ_WKPR01000013.1"/>
</dbReference>
<feature type="binding site" evidence="10">
    <location>
        <position position="127"/>
    </location>
    <ligand>
        <name>NAD(+)</name>
        <dbReference type="ChEBI" id="CHEBI:57540"/>
    </ligand>
</feature>
<dbReference type="GO" id="GO:0006281">
    <property type="term" value="P:DNA repair"/>
    <property type="evidence" value="ECO:0007669"/>
    <property type="project" value="UniProtKB-KW"/>
</dbReference>
<proteinExistence type="inferred from homology"/>
<dbReference type="HAMAP" id="MF_01588">
    <property type="entry name" value="DNA_ligase_A"/>
    <property type="match status" value="1"/>
</dbReference>
<keyword evidence="3 10" id="KW-0479">Metal-binding</keyword>
<evidence type="ECO:0000256" key="4">
    <source>
        <dbReference type="ARBA" id="ARBA00022763"/>
    </source>
</evidence>
<dbReference type="Gene3D" id="1.10.287.610">
    <property type="entry name" value="Helix hairpin bin"/>
    <property type="match status" value="1"/>
</dbReference>
<evidence type="ECO:0000256" key="7">
    <source>
        <dbReference type="ARBA" id="ARBA00023204"/>
    </source>
</evidence>
<feature type="active site" description="N6-AMP-lysine intermediate" evidence="10">
    <location>
        <position position="106"/>
    </location>
</feature>
<protein>
    <recommendedName>
        <fullName evidence="10">DNA ligase</fullName>
        <ecNumber evidence="10">6.5.1.2</ecNumber>
    </recommendedName>
    <alternativeName>
        <fullName evidence="10">Polydeoxyribonucleotide synthase [NAD(+)]</fullName>
    </alternativeName>
</protein>
<evidence type="ECO:0000313" key="13">
    <source>
        <dbReference type="Proteomes" id="UP000434475"/>
    </source>
</evidence>
<dbReference type="SUPFAM" id="SSF47781">
    <property type="entry name" value="RuvA domain 2-like"/>
    <property type="match status" value="1"/>
</dbReference>
<dbReference type="EC" id="6.5.1.2" evidence="10"/>
<dbReference type="NCBIfam" id="TIGR00575">
    <property type="entry name" value="dnlj"/>
    <property type="match status" value="1"/>
</dbReference>
<comment type="cofactor">
    <cofactor evidence="10">
        <name>Mg(2+)</name>
        <dbReference type="ChEBI" id="CHEBI:18420"/>
    </cofactor>
    <cofactor evidence="10">
        <name>Mn(2+)</name>
        <dbReference type="ChEBI" id="CHEBI:29035"/>
    </cofactor>
</comment>
<sequence>MENKINRMKELLAIMKKEELAYYLNDDPIVSDREWDSQFDELAALEKETGIIYASSPTQKVGGGILPSLPKVIHSKPMLSAAKTKSTEDIDKFAGKGPGDCMVSWKLDGLTLVIRYANGNLERVITRGDGNIGEDVTHNCASILGIPQHIPCMGDVEVRGECVVSWAGFDEVNKHVDEPYAHPRGLAAGSVRLLNQRESAPRELQFVAFELVQPFLSTVENSYAFLAEQGFSVVPHLLTKTPGQVIDDKLFDVKTFPLPADGLIVEYNDKVFGKSLGATGHHENCRIAFKWEDATHKTKFLGVRIRPTRSGILSLTALFTPVMIDGSKVQKATLHNVDIFRKLQLGVGDELEVYKANMIIPAVAKNNTKSGTYKLPDTCPCCGGKTVVEQRGETNYLVCTNPRCSAKRVRQFEHFCARTYMEVPNMAGATLEALVDEGFIKTFADIYHLDRYKDQIIALDGFGKRSYEKIQEGVEVSRDAAFSSFLAAFGAPLIGRHIGKLLEKQFGTLDALLQAVDNGFDFASLEGMGPKKAANLVAWLKDPESRQEVLDVAKEVRFKAAPKAAATNNPFNGKTVVATGSLQHFTRDGINKKLEELGAKAGSSVSKKTDYVIAGPGAGSKLAKAQSLGVPVLTEQEFLDMIGGI</sequence>
<comment type="catalytic activity">
    <reaction evidence="9 10">
        <text>NAD(+) + (deoxyribonucleotide)n-3'-hydroxyl + 5'-phospho-(deoxyribonucleotide)m = (deoxyribonucleotide)n+m + AMP + beta-nicotinamide D-nucleotide.</text>
        <dbReference type="EC" id="6.5.1.2"/>
    </reaction>
</comment>
<feature type="binding site" evidence="10">
    <location>
        <position position="399"/>
    </location>
    <ligand>
        <name>Zn(2+)</name>
        <dbReference type="ChEBI" id="CHEBI:29105"/>
    </ligand>
</feature>
<dbReference type="Pfam" id="PF00533">
    <property type="entry name" value="BRCT"/>
    <property type="match status" value="1"/>
</dbReference>
<keyword evidence="6 10" id="KW-0520">NAD</keyword>
<organism evidence="12 13">
    <name type="scientific">Flavonifractor plautii</name>
    <name type="common">Fusobacterium plautii</name>
    <dbReference type="NCBI Taxonomy" id="292800"/>
    <lineage>
        <taxon>Bacteria</taxon>
        <taxon>Bacillati</taxon>
        <taxon>Bacillota</taxon>
        <taxon>Clostridia</taxon>
        <taxon>Eubacteriales</taxon>
        <taxon>Oscillospiraceae</taxon>
        <taxon>Flavonifractor</taxon>
    </lineage>
</organism>
<dbReference type="InterPro" id="IPR012340">
    <property type="entry name" value="NA-bd_OB-fold"/>
</dbReference>
<dbReference type="Gene3D" id="2.40.50.140">
    <property type="entry name" value="Nucleic acid-binding proteins"/>
    <property type="match status" value="1"/>
</dbReference>
<dbReference type="Pfam" id="PF12826">
    <property type="entry name" value="HHH_2"/>
    <property type="match status" value="1"/>
</dbReference>
<keyword evidence="2 10" id="KW-0235">DNA replication</keyword>
<evidence type="ECO:0000256" key="5">
    <source>
        <dbReference type="ARBA" id="ARBA00022833"/>
    </source>
</evidence>
<dbReference type="PROSITE" id="PS50172">
    <property type="entry name" value="BRCT"/>
    <property type="match status" value="1"/>
</dbReference>
<dbReference type="Gene3D" id="1.10.150.20">
    <property type="entry name" value="5' to 3' exonuclease, C-terminal subdomain"/>
    <property type="match status" value="2"/>
</dbReference>
<feature type="domain" description="BRCT" evidence="11">
    <location>
        <begin position="566"/>
        <end position="642"/>
    </location>
</feature>
<dbReference type="SUPFAM" id="SSF56091">
    <property type="entry name" value="DNA ligase/mRNA capping enzyme, catalytic domain"/>
    <property type="match status" value="1"/>
</dbReference>
<reference evidence="12 13" key="1">
    <citation type="journal article" date="2019" name="Nat. Med.">
        <title>A library of human gut bacterial isolates paired with longitudinal multiomics data enables mechanistic microbiome research.</title>
        <authorList>
            <person name="Poyet M."/>
            <person name="Groussin M."/>
            <person name="Gibbons S.M."/>
            <person name="Avila-Pacheco J."/>
            <person name="Jiang X."/>
            <person name="Kearney S.M."/>
            <person name="Perrotta A.R."/>
            <person name="Berdy B."/>
            <person name="Zhao S."/>
            <person name="Lieberman T.D."/>
            <person name="Swanson P.K."/>
            <person name="Smith M."/>
            <person name="Roesemann S."/>
            <person name="Alexander J.E."/>
            <person name="Rich S.A."/>
            <person name="Livny J."/>
            <person name="Vlamakis H."/>
            <person name="Clish C."/>
            <person name="Bullock K."/>
            <person name="Deik A."/>
            <person name="Scott J."/>
            <person name="Pierce K.A."/>
            <person name="Xavier R.J."/>
            <person name="Alm E.J."/>
        </authorList>
    </citation>
    <scope>NUCLEOTIDE SEQUENCE [LARGE SCALE GENOMIC DNA]</scope>
    <source>
        <strain evidence="12 13">BIOML-A2</strain>
    </source>
</reference>
<keyword evidence="5 10" id="KW-0862">Zinc</keyword>
<evidence type="ECO:0000256" key="2">
    <source>
        <dbReference type="ARBA" id="ARBA00022705"/>
    </source>
</evidence>
<dbReference type="InterPro" id="IPR013840">
    <property type="entry name" value="DNAligase_N"/>
</dbReference>
<dbReference type="SMART" id="SM00292">
    <property type="entry name" value="BRCT"/>
    <property type="match status" value="1"/>
</dbReference>
<dbReference type="GO" id="GO:0003911">
    <property type="term" value="F:DNA ligase (NAD+) activity"/>
    <property type="evidence" value="ECO:0007669"/>
    <property type="project" value="UniProtKB-UniRule"/>
</dbReference>
<dbReference type="Gene3D" id="3.40.50.10190">
    <property type="entry name" value="BRCT domain"/>
    <property type="match status" value="1"/>
</dbReference>
<feature type="binding site" evidence="10">
    <location>
        <position position="382"/>
    </location>
    <ligand>
        <name>Zn(2+)</name>
        <dbReference type="ChEBI" id="CHEBI:29105"/>
    </ligand>
</feature>
<keyword evidence="1 10" id="KW-0436">Ligase</keyword>
<dbReference type="NCBIfam" id="NF005932">
    <property type="entry name" value="PRK07956.1"/>
    <property type="match status" value="1"/>
</dbReference>
<dbReference type="InterPro" id="IPR036420">
    <property type="entry name" value="BRCT_dom_sf"/>
</dbReference>
<gene>
    <name evidence="10 12" type="primary">ligA</name>
    <name evidence="12" type="ORF">GKE97_13465</name>
</gene>
<dbReference type="SMART" id="SM00532">
    <property type="entry name" value="LIGANc"/>
    <property type="match status" value="1"/>
</dbReference>
<feature type="binding site" evidence="10">
    <location>
        <position position="290"/>
    </location>
    <ligand>
        <name>NAD(+)</name>
        <dbReference type="ChEBI" id="CHEBI:57540"/>
    </ligand>
</feature>
<keyword evidence="8 10" id="KW-0464">Manganese</keyword>
<dbReference type="InterPro" id="IPR001679">
    <property type="entry name" value="DNA_ligase"/>
</dbReference>
<name>A0A6I2R6E2_FLAPL</name>
<dbReference type="Gene3D" id="3.30.470.30">
    <property type="entry name" value="DNA ligase/mRNA capping enzyme"/>
    <property type="match status" value="1"/>
</dbReference>
<feature type="binding site" evidence="10">
    <location>
        <position position="161"/>
    </location>
    <ligand>
        <name>NAD(+)</name>
        <dbReference type="ChEBI" id="CHEBI:57540"/>
    </ligand>
</feature>
<evidence type="ECO:0000259" key="11">
    <source>
        <dbReference type="PROSITE" id="PS50172"/>
    </source>
</evidence>
<evidence type="ECO:0000256" key="3">
    <source>
        <dbReference type="ARBA" id="ARBA00022723"/>
    </source>
</evidence>
<dbReference type="CDD" id="cd17748">
    <property type="entry name" value="BRCT_DNA_ligase_like"/>
    <property type="match status" value="1"/>
</dbReference>
<dbReference type="Pfam" id="PF01653">
    <property type="entry name" value="DNA_ligase_aden"/>
    <property type="match status" value="1"/>
</dbReference>
<comment type="function">
    <text evidence="10">DNA ligase that catalyzes the formation of phosphodiester linkages between 5'-phosphoryl and 3'-hydroxyl groups in double-stranded DNA using NAD as a coenzyme and as the energy source for the reaction. It is essential for DNA replication and repair of damaged DNA.</text>
</comment>
<evidence type="ECO:0000256" key="10">
    <source>
        <dbReference type="HAMAP-Rule" id="MF_01588"/>
    </source>
</evidence>
<dbReference type="InterPro" id="IPR010994">
    <property type="entry name" value="RuvA_2-like"/>
</dbReference>
<dbReference type="EMBL" id="WKPR01000013">
    <property type="protein sequence ID" value="MSB20520.1"/>
    <property type="molecule type" value="Genomic_DNA"/>
</dbReference>
<feature type="binding site" evidence="10">
    <location>
        <begin position="80"/>
        <end position="81"/>
    </location>
    <ligand>
        <name>NAD(+)</name>
        <dbReference type="ChEBI" id="CHEBI:57540"/>
    </ligand>
</feature>
<dbReference type="InterPro" id="IPR041663">
    <property type="entry name" value="DisA/LigA_HHH"/>
</dbReference>
<keyword evidence="10" id="KW-0460">Magnesium</keyword>
<dbReference type="AlphaFoldDB" id="A0A6I2R6E2"/>
<dbReference type="SUPFAM" id="SSF52113">
    <property type="entry name" value="BRCT domain"/>
    <property type="match status" value="1"/>
</dbReference>
<dbReference type="InterPro" id="IPR001357">
    <property type="entry name" value="BRCT_dom"/>
</dbReference>
<evidence type="ECO:0000256" key="6">
    <source>
        <dbReference type="ARBA" id="ARBA00023027"/>
    </source>
</evidence>